<protein>
    <recommendedName>
        <fullName evidence="3">FabZ</fullName>
    </recommendedName>
</protein>
<dbReference type="STRING" id="1913577.LPB144_03355"/>
<reference evidence="1 2" key="1">
    <citation type="submission" date="2016-11" db="EMBL/GenBank/DDBJ databases">
        <title>Gramella sp. LPB0144 isolated from marine environment.</title>
        <authorList>
            <person name="Kim E."/>
            <person name="Yi H."/>
        </authorList>
    </citation>
    <scope>NUCLEOTIDE SEQUENCE [LARGE SCALE GENOMIC DNA]</scope>
    <source>
        <strain evidence="1 2">LPB0144</strain>
    </source>
</reference>
<dbReference type="InterPro" id="IPR029069">
    <property type="entry name" value="HotDog_dom_sf"/>
</dbReference>
<accession>A0A1L3J310</accession>
<dbReference type="AlphaFoldDB" id="A0A1L3J310"/>
<gene>
    <name evidence="1" type="ORF">LPB144_03355</name>
</gene>
<sequence length="149" mass="16448">MAENLLHHPITSYETIINLIPQKEPFVFVDTLYEYTDLTGVTGFTVPDKNVMMDGDVLSESGLIEHMAQSMSLHRGYQGSLSGQSKPKTGFIGVIKTVEIFGLPKSGEVLKTYVEILHEILNVTSVSARTENERGEVIATSEMKTVTVE</sequence>
<dbReference type="SUPFAM" id="SSF54637">
    <property type="entry name" value="Thioesterase/thiol ester dehydrase-isomerase"/>
    <property type="match status" value="1"/>
</dbReference>
<dbReference type="Proteomes" id="UP000182510">
    <property type="component" value="Chromosome"/>
</dbReference>
<dbReference type="InterPro" id="IPR016776">
    <property type="entry name" value="ApeP-like_dehydratase"/>
</dbReference>
<organism evidence="1 2">
    <name type="scientific">Christiangramia salexigens</name>
    <dbReference type="NCBI Taxonomy" id="1913577"/>
    <lineage>
        <taxon>Bacteria</taxon>
        <taxon>Pseudomonadati</taxon>
        <taxon>Bacteroidota</taxon>
        <taxon>Flavobacteriia</taxon>
        <taxon>Flavobacteriales</taxon>
        <taxon>Flavobacteriaceae</taxon>
        <taxon>Christiangramia</taxon>
    </lineage>
</organism>
<dbReference type="KEGG" id="grl:LPB144_03355"/>
<evidence type="ECO:0008006" key="3">
    <source>
        <dbReference type="Google" id="ProtNLM"/>
    </source>
</evidence>
<keyword evidence="2" id="KW-1185">Reference proteome</keyword>
<dbReference type="RefSeq" id="WP_072552158.1">
    <property type="nucleotide sequence ID" value="NZ_CP018153.1"/>
</dbReference>
<dbReference type="Gene3D" id="3.10.129.10">
    <property type="entry name" value="Hotdog Thioesterase"/>
    <property type="match status" value="1"/>
</dbReference>
<evidence type="ECO:0000313" key="1">
    <source>
        <dbReference type="EMBL" id="APG59503.1"/>
    </source>
</evidence>
<dbReference type="Pfam" id="PF22817">
    <property type="entry name" value="ApeP-like"/>
    <property type="match status" value="1"/>
</dbReference>
<evidence type="ECO:0000313" key="2">
    <source>
        <dbReference type="Proteomes" id="UP000182510"/>
    </source>
</evidence>
<dbReference type="OrthoDB" id="2922403at2"/>
<proteinExistence type="predicted"/>
<name>A0A1L3J310_9FLAO</name>
<dbReference type="EMBL" id="CP018153">
    <property type="protein sequence ID" value="APG59503.1"/>
    <property type="molecule type" value="Genomic_DNA"/>
</dbReference>